<dbReference type="Pfam" id="PF24626">
    <property type="entry name" value="SH3_Tf2-1"/>
    <property type="match status" value="1"/>
</dbReference>
<keyword evidence="4" id="KW-1185">Reference proteome</keyword>
<evidence type="ECO:0000256" key="1">
    <source>
        <dbReference type="SAM" id="MobiDB-lite"/>
    </source>
</evidence>
<gene>
    <name evidence="3" type="ORF">C2S53_017876</name>
</gene>
<reference evidence="3 4" key="1">
    <citation type="journal article" date="2021" name="Nat. Commun.">
        <title>Incipient diploidization of the medicinal plant Perilla within 10,000 years.</title>
        <authorList>
            <person name="Zhang Y."/>
            <person name="Shen Q."/>
            <person name="Leng L."/>
            <person name="Zhang D."/>
            <person name="Chen S."/>
            <person name="Shi Y."/>
            <person name="Ning Z."/>
            <person name="Chen S."/>
        </authorList>
    </citation>
    <scope>NUCLEOTIDE SEQUENCE [LARGE SCALE GENOMIC DNA]</scope>
    <source>
        <strain evidence="4">cv. PC099</strain>
    </source>
</reference>
<dbReference type="AlphaFoldDB" id="A0AAD4J0I4"/>
<dbReference type="Proteomes" id="UP001190926">
    <property type="component" value="Unassembled WGS sequence"/>
</dbReference>
<name>A0AAD4J0I4_PERFH</name>
<evidence type="ECO:0000259" key="2">
    <source>
        <dbReference type="Pfam" id="PF24626"/>
    </source>
</evidence>
<accession>A0AAD4J0I4</accession>
<protein>
    <recommendedName>
        <fullName evidence="2">Tf2-1-like SH3-like domain-containing protein</fullName>
    </recommendedName>
</protein>
<sequence length="152" mass="17212">MDLLSLAPGTVLDKRALDFVSDLQAIHASTQEHLEQANARHKAATDVHHRDVQFEVGDLVWAILTRDRFPAHEYNKLVSHKIGPLEVVAKINPNAYRVKLPNGYCTSDVFNVKHLVPYLGHGFSRDETSVDSRMNPFQERENDGDKTARQLE</sequence>
<evidence type="ECO:0000313" key="3">
    <source>
        <dbReference type="EMBL" id="KAH6824923.1"/>
    </source>
</evidence>
<feature type="domain" description="Tf2-1-like SH3-like" evidence="2">
    <location>
        <begin position="57"/>
        <end position="118"/>
    </location>
</feature>
<feature type="region of interest" description="Disordered" evidence="1">
    <location>
        <begin position="126"/>
        <end position="152"/>
    </location>
</feature>
<proteinExistence type="predicted"/>
<evidence type="ECO:0000313" key="4">
    <source>
        <dbReference type="Proteomes" id="UP001190926"/>
    </source>
</evidence>
<comment type="caution">
    <text evidence="3">The sequence shown here is derived from an EMBL/GenBank/DDBJ whole genome shotgun (WGS) entry which is preliminary data.</text>
</comment>
<dbReference type="InterPro" id="IPR056924">
    <property type="entry name" value="SH3_Tf2-1"/>
</dbReference>
<organism evidence="3 4">
    <name type="scientific">Perilla frutescens var. hirtella</name>
    <name type="common">Perilla citriodora</name>
    <name type="synonym">Perilla setoyensis</name>
    <dbReference type="NCBI Taxonomy" id="608512"/>
    <lineage>
        <taxon>Eukaryota</taxon>
        <taxon>Viridiplantae</taxon>
        <taxon>Streptophyta</taxon>
        <taxon>Embryophyta</taxon>
        <taxon>Tracheophyta</taxon>
        <taxon>Spermatophyta</taxon>
        <taxon>Magnoliopsida</taxon>
        <taxon>eudicotyledons</taxon>
        <taxon>Gunneridae</taxon>
        <taxon>Pentapetalae</taxon>
        <taxon>asterids</taxon>
        <taxon>lamiids</taxon>
        <taxon>Lamiales</taxon>
        <taxon>Lamiaceae</taxon>
        <taxon>Nepetoideae</taxon>
        <taxon>Elsholtzieae</taxon>
        <taxon>Perilla</taxon>
    </lineage>
</organism>
<dbReference type="EMBL" id="SDAM02000285">
    <property type="protein sequence ID" value="KAH6824923.1"/>
    <property type="molecule type" value="Genomic_DNA"/>
</dbReference>
<feature type="compositionally biased region" description="Basic and acidic residues" evidence="1">
    <location>
        <begin position="138"/>
        <end position="152"/>
    </location>
</feature>